<accession>A0A9D4TNI2</accession>
<evidence type="ECO:0000256" key="1">
    <source>
        <dbReference type="SAM" id="MobiDB-lite"/>
    </source>
</evidence>
<dbReference type="AlphaFoldDB" id="A0A9D4TNI2"/>
<reference evidence="2" key="2">
    <citation type="submission" date="2020-11" db="EMBL/GenBank/DDBJ databases">
        <authorList>
            <person name="Cecchin M."/>
            <person name="Marcolungo L."/>
            <person name="Rossato M."/>
            <person name="Girolomoni L."/>
            <person name="Cosentino E."/>
            <person name="Cuine S."/>
            <person name="Li-Beisson Y."/>
            <person name="Delledonne M."/>
            <person name="Ballottari M."/>
        </authorList>
    </citation>
    <scope>NUCLEOTIDE SEQUENCE</scope>
    <source>
        <strain evidence="2">211/11P</strain>
        <tissue evidence="2">Whole cell</tissue>
    </source>
</reference>
<feature type="compositionally biased region" description="Basic and acidic residues" evidence="1">
    <location>
        <begin position="166"/>
        <end position="177"/>
    </location>
</feature>
<dbReference type="EMBL" id="SIDB01000007">
    <property type="protein sequence ID" value="KAI3430522.1"/>
    <property type="molecule type" value="Genomic_DNA"/>
</dbReference>
<feature type="region of interest" description="Disordered" evidence="1">
    <location>
        <begin position="157"/>
        <end position="177"/>
    </location>
</feature>
<name>A0A9D4TNI2_CHLVU</name>
<gene>
    <name evidence="2" type="ORF">D9Q98_005115</name>
</gene>
<evidence type="ECO:0000313" key="3">
    <source>
        <dbReference type="Proteomes" id="UP001055712"/>
    </source>
</evidence>
<feature type="compositionally biased region" description="Basic and acidic residues" evidence="1">
    <location>
        <begin position="26"/>
        <end position="46"/>
    </location>
</feature>
<keyword evidence="3" id="KW-1185">Reference proteome</keyword>
<sequence length="177" mass="19519">MSGAWSSRHSATDRPPTKPASPTYKESGHLSRTRIDERQQEISDREAERLAEKIVAVGADYMDVKSRERYGDEWQADDNAAPTMEAEPMANKLMKEAAREMARAAAKHNAGQVFPGSDAAKAEAVYAQRNSPGSPLYEVAEKVREKLAAAEERAVHPHEFLGVNPEGERTPDVMKGE</sequence>
<dbReference type="Proteomes" id="UP001055712">
    <property type="component" value="Unassembled WGS sequence"/>
</dbReference>
<proteinExistence type="predicted"/>
<reference evidence="2" key="1">
    <citation type="journal article" date="2019" name="Plant J.">
        <title>Chlorella vulgaris genome assembly and annotation reveals the molecular basis for metabolic acclimation to high light conditions.</title>
        <authorList>
            <person name="Cecchin M."/>
            <person name="Marcolungo L."/>
            <person name="Rossato M."/>
            <person name="Girolomoni L."/>
            <person name="Cosentino E."/>
            <person name="Cuine S."/>
            <person name="Li-Beisson Y."/>
            <person name="Delledonne M."/>
            <person name="Ballottari M."/>
        </authorList>
    </citation>
    <scope>NUCLEOTIDE SEQUENCE</scope>
    <source>
        <strain evidence="2">211/11P</strain>
    </source>
</reference>
<dbReference type="OrthoDB" id="513106at2759"/>
<evidence type="ECO:0000313" key="2">
    <source>
        <dbReference type="EMBL" id="KAI3430522.1"/>
    </source>
</evidence>
<organism evidence="2 3">
    <name type="scientific">Chlorella vulgaris</name>
    <name type="common">Green alga</name>
    <dbReference type="NCBI Taxonomy" id="3077"/>
    <lineage>
        <taxon>Eukaryota</taxon>
        <taxon>Viridiplantae</taxon>
        <taxon>Chlorophyta</taxon>
        <taxon>core chlorophytes</taxon>
        <taxon>Trebouxiophyceae</taxon>
        <taxon>Chlorellales</taxon>
        <taxon>Chlorellaceae</taxon>
        <taxon>Chlorella clade</taxon>
        <taxon>Chlorella</taxon>
    </lineage>
</organism>
<comment type="caution">
    <text evidence="2">The sequence shown here is derived from an EMBL/GenBank/DDBJ whole genome shotgun (WGS) entry which is preliminary data.</text>
</comment>
<feature type="region of interest" description="Disordered" evidence="1">
    <location>
        <begin position="1"/>
        <end position="46"/>
    </location>
</feature>
<protein>
    <submittedName>
        <fullName evidence="2">Uncharacterized protein</fullName>
    </submittedName>
</protein>